<dbReference type="GO" id="GO:0005737">
    <property type="term" value="C:cytoplasm"/>
    <property type="evidence" value="ECO:0007669"/>
    <property type="project" value="TreeGrafter"/>
</dbReference>
<sequence length="1005" mass="110564">MALQMPVVSQHDLDQVATMILRLHAPENAGNPELAQVMQKELLAVFESEQAWGLTEGLLDHPSAIVRFSGAQNAHIKISRFWETLPQDLQPVLLQQTLTLTSRAASPDSPYRNENNIVLRKLFSSLASLILRLTPEQWSNPLLQVLTTLAGHRVSRALIFEWLEIAIRDIQRGALVEPRKSRLSSAISKEVPLVLSTVVETLTSPAPDPAELEAAFKCLEAYIEWGLTSEEITNLLPTLLQLLNTPHMPQAIGVLVEILTGSVFKDGKATKFTTEPILDWISQRGCAITKQAVANEDPDSEEVVSMTKLVDALVDHSSDWMARRTTDPRVQAFFGVMLDLTGFPGVPGRDENISETTLNSYSTIQESIMDLGEPDSSETMEVQNVSKQFFREIVSRIRNKVRWPVESLNAEDLAAFEVYRRDAGEVMITAFYVLRDDMLRDILHVLIDQLKEGSGASWQEVEATLHCIRFVSEAVPIGEETTLPVVFSADVFSRLPTGEGNRIPLAVIRMIRSYEEWFKYHNDHVVLVLDYLVTSLDDRSLAPEAALALKSLCDICRGNLTAHVASFGQLHGKVASMGPEEQVRVTEAIASVLQAIPPAEAVDPILTITQPVLNRLEQCVHAVTQAPDAAKTIAMQQLETLTACANGLTPSDEDMFDLEPEETASTSRALETCRQDERLVKLREGILQTVSKVIEIWGADVEVASAINGFMKASTASPSTLTLLSLPIAPLLYLISTAAQRNYLSIWPNTAATLIWRMSPMVGIRQKLATHLHGSADPMESEEQREKAAKDELDGTVAGTLAALTWATADKLKDSRSMQENPDIAESFFKFASAVISKYPAAFLKTAPENQSACMGMAILALSATEQFTLRGAIEFFVSMLNTSRHAPQALAEAYLPVIQAHGQSILYSSVLGAALTSPRSTIPNYAELMVALVQRVPNETRDWLTGMLRDPGFPGGQADEASKKKFQETMMRARTPKRIREALNDFALVCRGLAGTAYGSGTVM</sequence>
<protein>
    <recommendedName>
        <fullName evidence="7">Exportin-1/Importin-beta-like domain-containing protein</fullName>
    </recommendedName>
</protein>
<dbReference type="InterPro" id="IPR011989">
    <property type="entry name" value="ARM-like"/>
</dbReference>
<name>A0A8K0NUE2_9TREE</name>
<evidence type="ECO:0000256" key="3">
    <source>
        <dbReference type="ARBA" id="ARBA00022448"/>
    </source>
</evidence>
<keyword evidence="6" id="KW-0539">Nucleus</keyword>
<keyword evidence="5" id="KW-0653">Protein transport</keyword>
<dbReference type="PANTHER" id="PTHR12363">
    <property type="entry name" value="TRANSPORTIN 3 AND IMPORTIN 13"/>
    <property type="match status" value="1"/>
</dbReference>
<comment type="subcellular location">
    <subcellularLocation>
        <location evidence="1">Nucleus</location>
    </subcellularLocation>
</comment>
<accession>A0A8K0NUE2</accession>
<proteinExistence type="inferred from homology"/>
<dbReference type="SUPFAM" id="SSF48371">
    <property type="entry name" value="ARM repeat"/>
    <property type="match status" value="1"/>
</dbReference>
<organism evidence="8 9">
    <name type="scientific">Filobasidium floriforme</name>
    <dbReference type="NCBI Taxonomy" id="5210"/>
    <lineage>
        <taxon>Eukaryota</taxon>
        <taxon>Fungi</taxon>
        <taxon>Dikarya</taxon>
        <taxon>Basidiomycota</taxon>
        <taxon>Agaricomycotina</taxon>
        <taxon>Tremellomycetes</taxon>
        <taxon>Filobasidiales</taxon>
        <taxon>Filobasidiaceae</taxon>
        <taxon>Filobasidium</taxon>
    </lineage>
</organism>
<gene>
    <name evidence="8" type="ORF">FFLO_02036</name>
</gene>
<evidence type="ECO:0000256" key="4">
    <source>
        <dbReference type="ARBA" id="ARBA00022737"/>
    </source>
</evidence>
<keyword evidence="9" id="KW-1185">Reference proteome</keyword>
<feature type="domain" description="Exportin-1/Importin-beta-like" evidence="7">
    <location>
        <begin position="116"/>
        <end position="247"/>
    </location>
</feature>
<evidence type="ECO:0000256" key="5">
    <source>
        <dbReference type="ARBA" id="ARBA00022927"/>
    </source>
</evidence>
<dbReference type="InterPro" id="IPR040520">
    <property type="entry name" value="Importin_rep_3"/>
</dbReference>
<dbReference type="EMBL" id="JABELV010000030">
    <property type="protein sequence ID" value="KAG7562562.1"/>
    <property type="molecule type" value="Genomic_DNA"/>
</dbReference>
<evidence type="ECO:0000256" key="2">
    <source>
        <dbReference type="ARBA" id="ARBA00007991"/>
    </source>
</evidence>
<evidence type="ECO:0000313" key="8">
    <source>
        <dbReference type="EMBL" id="KAG7562562.1"/>
    </source>
</evidence>
<dbReference type="InterPro" id="IPR016024">
    <property type="entry name" value="ARM-type_fold"/>
</dbReference>
<reference evidence="8" key="1">
    <citation type="submission" date="2020-04" db="EMBL/GenBank/DDBJ databases">
        <title>Analysis of mating type loci in Filobasidium floriforme.</title>
        <authorList>
            <person name="Nowrousian M."/>
        </authorList>
    </citation>
    <scope>NUCLEOTIDE SEQUENCE</scope>
    <source>
        <strain evidence="8">CBS 6242</strain>
    </source>
</reference>
<dbReference type="InterPro" id="IPR013598">
    <property type="entry name" value="Exportin-1/Importin-b-like"/>
</dbReference>
<dbReference type="InterPro" id="IPR051345">
    <property type="entry name" value="Importin_beta-like_NTR"/>
</dbReference>
<dbReference type="PANTHER" id="PTHR12363:SF33">
    <property type="entry name" value="IMPORTIN-13"/>
    <property type="match status" value="1"/>
</dbReference>
<dbReference type="InterPro" id="IPR057942">
    <property type="entry name" value="TPR_TNPO3_IPO13_3rd"/>
</dbReference>
<dbReference type="Pfam" id="PF24140">
    <property type="entry name" value="TPR_TNPO3_IPO13_3rd"/>
    <property type="match status" value="1"/>
</dbReference>
<dbReference type="GO" id="GO:0006606">
    <property type="term" value="P:protein import into nucleus"/>
    <property type="evidence" value="ECO:0007669"/>
    <property type="project" value="TreeGrafter"/>
</dbReference>
<comment type="similarity">
    <text evidence="2">Belongs to the importin beta family.</text>
</comment>
<evidence type="ECO:0000259" key="7">
    <source>
        <dbReference type="Pfam" id="PF08389"/>
    </source>
</evidence>
<evidence type="ECO:0000313" key="9">
    <source>
        <dbReference type="Proteomes" id="UP000812966"/>
    </source>
</evidence>
<evidence type="ECO:0000256" key="6">
    <source>
        <dbReference type="ARBA" id="ARBA00023242"/>
    </source>
</evidence>
<dbReference type="Pfam" id="PF08389">
    <property type="entry name" value="Xpo1"/>
    <property type="match status" value="1"/>
</dbReference>
<dbReference type="GO" id="GO:0005634">
    <property type="term" value="C:nucleus"/>
    <property type="evidence" value="ECO:0007669"/>
    <property type="project" value="UniProtKB-SubCell"/>
</dbReference>
<dbReference type="Pfam" id="PF18806">
    <property type="entry name" value="Importin_rep_3"/>
    <property type="match status" value="1"/>
</dbReference>
<evidence type="ECO:0000256" key="1">
    <source>
        <dbReference type="ARBA" id="ARBA00004123"/>
    </source>
</evidence>
<dbReference type="Proteomes" id="UP000812966">
    <property type="component" value="Unassembled WGS sequence"/>
</dbReference>
<keyword evidence="3" id="KW-0813">Transport</keyword>
<dbReference type="AlphaFoldDB" id="A0A8K0NUE2"/>
<dbReference type="Gene3D" id="1.25.10.10">
    <property type="entry name" value="Leucine-rich Repeat Variant"/>
    <property type="match status" value="1"/>
</dbReference>
<comment type="caution">
    <text evidence="8">The sequence shown here is derived from an EMBL/GenBank/DDBJ whole genome shotgun (WGS) entry which is preliminary data.</text>
</comment>
<keyword evidence="4" id="KW-0677">Repeat</keyword>